<dbReference type="NCBIfam" id="TIGR03413">
    <property type="entry name" value="GSH_gloB"/>
    <property type="match status" value="1"/>
</dbReference>
<evidence type="ECO:0000256" key="2">
    <source>
        <dbReference type="ARBA" id="ARBA00001947"/>
    </source>
</evidence>
<evidence type="ECO:0000256" key="9">
    <source>
        <dbReference type="ARBA" id="ARBA00031044"/>
    </source>
</evidence>
<evidence type="ECO:0000313" key="12">
    <source>
        <dbReference type="Proteomes" id="UP000780801"/>
    </source>
</evidence>
<evidence type="ECO:0000256" key="4">
    <source>
        <dbReference type="ARBA" id="ARBA00006759"/>
    </source>
</evidence>
<dbReference type="PIRSF" id="PIRSF005457">
    <property type="entry name" value="Glx"/>
    <property type="match status" value="1"/>
</dbReference>
<dbReference type="InterPro" id="IPR035680">
    <property type="entry name" value="Clx_II_MBL"/>
</dbReference>
<dbReference type="Gene3D" id="3.60.15.10">
    <property type="entry name" value="Ribonuclease Z/Hydroxyacylglutathione hydrolase-like"/>
    <property type="match status" value="1"/>
</dbReference>
<keyword evidence="12" id="KW-1185">Reference proteome</keyword>
<comment type="similarity">
    <text evidence="4">Belongs to the metallo-beta-lactamase superfamily. Glyoxalase II family.</text>
</comment>
<accession>A0A9P6FNJ1</accession>
<dbReference type="InterPro" id="IPR036866">
    <property type="entry name" value="RibonucZ/Hydroxyglut_hydro"/>
</dbReference>
<evidence type="ECO:0000256" key="3">
    <source>
        <dbReference type="ARBA" id="ARBA00004963"/>
    </source>
</evidence>
<organism evidence="11 12">
    <name type="scientific">Lunasporangiospora selenospora</name>
    <dbReference type="NCBI Taxonomy" id="979761"/>
    <lineage>
        <taxon>Eukaryota</taxon>
        <taxon>Fungi</taxon>
        <taxon>Fungi incertae sedis</taxon>
        <taxon>Mucoromycota</taxon>
        <taxon>Mortierellomycotina</taxon>
        <taxon>Mortierellomycetes</taxon>
        <taxon>Mortierellales</taxon>
        <taxon>Mortierellaceae</taxon>
        <taxon>Lunasporangiospora</taxon>
    </lineage>
</organism>
<feature type="domain" description="Metallo-beta-lactamase" evidence="10">
    <location>
        <begin position="11"/>
        <end position="170"/>
    </location>
</feature>
<dbReference type="GO" id="GO:0046872">
    <property type="term" value="F:metal ion binding"/>
    <property type="evidence" value="ECO:0007669"/>
    <property type="project" value="UniProtKB-KW"/>
</dbReference>
<dbReference type="InterPro" id="IPR017782">
    <property type="entry name" value="Hydroxyacylglutathione_Hdrlase"/>
</dbReference>
<dbReference type="SUPFAM" id="SSF56281">
    <property type="entry name" value="Metallo-hydrolase/oxidoreductase"/>
    <property type="match status" value="1"/>
</dbReference>
<dbReference type="GO" id="GO:0004416">
    <property type="term" value="F:hydroxyacylglutathione hydrolase activity"/>
    <property type="evidence" value="ECO:0007669"/>
    <property type="project" value="UniProtKB-EC"/>
</dbReference>
<dbReference type="Pfam" id="PF00753">
    <property type="entry name" value="Lactamase_B"/>
    <property type="match status" value="1"/>
</dbReference>
<gene>
    <name evidence="11" type="ORF">BGW38_006591</name>
</gene>
<keyword evidence="7" id="KW-0378">Hydrolase</keyword>
<evidence type="ECO:0000256" key="1">
    <source>
        <dbReference type="ARBA" id="ARBA00001623"/>
    </source>
</evidence>
<dbReference type="CDD" id="cd07723">
    <property type="entry name" value="hydroxyacylglutathione_hydrolase_MBL-fold"/>
    <property type="match status" value="1"/>
</dbReference>
<evidence type="ECO:0000313" key="11">
    <source>
        <dbReference type="EMBL" id="KAF9577910.1"/>
    </source>
</evidence>
<keyword evidence="8" id="KW-0862">Zinc</keyword>
<dbReference type="HAMAP" id="MF_01374">
    <property type="entry name" value="Glyoxalase_2"/>
    <property type="match status" value="1"/>
</dbReference>
<reference evidence="11" key="1">
    <citation type="journal article" date="2020" name="Fungal Divers.">
        <title>Resolving the Mortierellaceae phylogeny through synthesis of multi-gene phylogenetics and phylogenomics.</title>
        <authorList>
            <person name="Vandepol N."/>
            <person name="Liber J."/>
            <person name="Desiro A."/>
            <person name="Na H."/>
            <person name="Kennedy M."/>
            <person name="Barry K."/>
            <person name="Grigoriev I.V."/>
            <person name="Miller A.N."/>
            <person name="O'Donnell K."/>
            <person name="Stajich J.E."/>
            <person name="Bonito G."/>
        </authorList>
    </citation>
    <scope>NUCLEOTIDE SEQUENCE</scope>
    <source>
        <strain evidence="11">KOD1015</strain>
    </source>
</reference>
<comment type="caution">
    <text evidence="11">The sequence shown here is derived from an EMBL/GenBank/DDBJ whole genome shotgun (WGS) entry which is preliminary data.</text>
</comment>
<evidence type="ECO:0000256" key="7">
    <source>
        <dbReference type="ARBA" id="ARBA00022801"/>
    </source>
</evidence>
<dbReference type="InterPro" id="IPR001279">
    <property type="entry name" value="Metallo-B-lactamas"/>
</dbReference>
<comment type="pathway">
    <text evidence="3">Secondary metabolite metabolism; methylglyoxal degradation; (R)-lactate from methylglyoxal: step 2/2.</text>
</comment>
<evidence type="ECO:0000256" key="6">
    <source>
        <dbReference type="ARBA" id="ARBA00022723"/>
    </source>
</evidence>
<dbReference type="OrthoDB" id="515692at2759"/>
<dbReference type="SMART" id="SM00849">
    <property type="entry name" value="Lactamase_B"/>
    <property type="match status" value="1"/>
</dbReference>
<dbReference type="PANTHER" id="PTHR11935">
    <property type="entry name" value="BETA LACTAMASE DOMAIN"/>
    <property type="match status" value="1"/>
</dbReference>
<protein>
    <recommendedName>
        <fullName evidence="5">hydroxyacylglutathione hydrolase</fullName>
        <ecNumber evidence="5">3.1.2.6</ecNumber>
    </recommendedName>
    <alternativeName>
        <fullName evidence="9">Glyoxalase II</fullName>
    </alternativeName>
</protein>
<dbReference type="FunFam" id="3.60.15.10:FF:000019">
    <property type="entry name" value="Hydroxyacylglutathione hydrolase, mitochondrial"/>
    <property type="match status" value="1"/>
</dbReference>
<dbReference type="Proteomes" id="UP000780801">
    <property type="component" value="Unassembled WGS sequence"/>
</dbReference>
<dbReference type="GO" id="GO:0019243">
    <property type="term" value="P:methylglyoxal catabolic process to D-lactate via S-lactoyl-glutathione"/>
    <property type="evidence" value="ECO:0007669"/>
    <property type="project" value="InterPro"/>
</dbReference>
<evidence type="ECO:0000259" key="10">
    <source>
        <dbReference type="SMART" id="SM00849"/>
    </source>
</evidence>
<dbReference type="AlphaFoldDB" id="A0A9P6FNJ1"/>
<comment type="catalytic activity">
    <reaction evidence="1">
        <text>an S-(2-hydroxyacyl)glutathione + H2O = a 2-hydroxy carboxylate + glutathione + H(+)</text>
        <dbReference type="Rhea" id="RHEA:21864"/>
        <dbReference type="ChEBI" id="CHEBI:15377"/>
        <dbReference type="ChEBI" id="CHEBI:15378"/>
        <dbReference type="ChEBI" id="CHEBI:57925"/>
        <dbReference type="ChEBI" id="CHEBI:58896"/>
        <dbReference type="ChEBI" id="CHEBI:71261"/>
        <dbReference type="EC" id="3.1.2.6"/>
    </reaction>
</comment>
<keyword evidence="6" id="KW-0479">Metal-binding</keyword>
<dbReference type="EMBL" id="JAABOA010004225">
    <property type="protein sequence ID" value="KAF9577910.1"/>
    <property type="molecule type" value="Genomic_DNA"/>
</dbReference>
<sequence length="252" mass="28136">MRVIPVPALEDNYSYIILDEKSSEAAVVDPVEPQKLMHILQHLGAKLTSVLCTHHHWDHAGGNVELITKKPGLAVFGADARIPEINYVVKDKEEFKLGSLTIQALWTHCHTKGSVSYYVRDGTDRAVFTGDTLFLSGCGRFFEGTAADMYNSLLHILATLPVETKVYCGHEYTKANLQFALHVEPSNSHVQQKLQWIVNDSVAITVPGTIGEELLCNPFLRVNEPTLQEFTGRSDPIDVMHVLRELKNNFKA</sequence>
<dbReference type="Pfam" id="PF16123">
    <property type="entry name" value="HAGH_C"/>
    <property type="match status" value="1"/>
</dbReference>
<dbReference type="PANTHER" id="PTHR11935:SF94">
    <property type="entry name" value="TENZING NORGAY, ISOFORM C"/>
    <property type="match status" value="1"/>
</dbReference>
<dbReference type="InterPro" id="IPR032282">
    <property type="entry name" value="HAGH_C"/>
</dbReference>
<evidence type="ECO:0000256" key="8">
    <source>
        <dbReference type="ARBA" id="ARBA00022833"/>
    </source>
</evidence>
<comment type="cofactor">
    <cofactor evidence="2">
        <name>Zn(2+)</name>
        <dbReference type="ChEBI" id="CHEBI:29105"/>
    </cofactor>
</comment>
<evidence type="ECO:0000256" key="5">
    <source>
        <dbReference type="ARBA" id="ARBA00011917"/>
    </source>
</evidence>
<name>A0A9P6FNJ1_9FUNG</name>
<proteinExistence type="inferred from homology"/>
<dbReference type="EC" id="3.1.2.6" evidence="5"/>